<organism evidence="3 4">
    <name type="scientific">Spartinivicinus poritis</name>
    <dbReference type="NCBI Taxonomy" id="2994640"/>
    <lineage>
        <taxon>Bacteria</taxon>
        <taxon>Pseudomonadati</taxon>
        <taxon>Pseudomonadota</taxon>
        <taxon>Gammaproteobacteria</taxon>
        <taxon>Oceanospirillales</taxon>
        <taxon>Zooshikellaceae</taxon>
        <taxon>Spartinivicinus</taxon>
    </lineage>
</organism>
<evidence type="ECO:0000313" key="3">
    <source>
        <dbReference type="EMBL" id="MDE1461036.1"/>
    </source>
</evidence>
<keyword evidence="1" id="KW-0862">Zinc</keyword>
<comment type="caution">
    <text evidence="3">The sequence shown here is derived from an EMBL/GenBank/DDBJ whole genome shotgun (WGS) entry which is preliminary data.</text>
</comment>
<dbReference type="Gene3D" id="6.20.220.10">
    <property type="entry name" value="ClpX chaperone, C4-type zinc finger domain"/>
    <property type="match status" value="1"/>
</dbReference>
<dbReference type="InterPro" id="IPR038366">
    <property type="entry name" value="Znf_CppX_C4_sf"/>
</dbReference>
<dbReference type="EMBL" id="JAPMOU010000003">
    <property type="protein sequence ID" value="MDE1461036.1"/>
    <property type="molecule type" value="Genomic_DNA"/>
</dbReference>
<feature type="binding site" evidence="1">
    <location>
        <position position="125"/>
    </location>
    <ligand>
        <name>Zn(2+)</name>
        <dbReference type="ChEBI" id="CHEBI:29105"/>
    </ligand>
</feature>
<protein>
    <recommendedName>
        <fullName evidence="2">ClpX-type ZB domain-containing protein</fullName>
    </recommendedName>
</protein>
<dbReference type="PROSITE" id="PS51902">
    <property type="entry name" value="CLPX_ZB"/>
    <property type="match status" value="1"/>
</dbReference>
<reference evidence="3 4" key="1">
    <citation type="submission" date="2022-11" db="EMBL/GenBank/DDBJ databases">
        <title>Spartinivicinus poritis sp. nov., isolated from scleractinian coral Porites lutea.</title>
        <authorList>
            <person name="Zhang G."/>
            <person name="Cai L."/>
            <person name="Wei Q."/>
        </authorList>
    </citation>
    <scope>NUCLEOTIDE SEQUENCE [LARGE SCALE GENOMIC DNA]</scope>
    <source>
        <strain evidence="3 4">A2-2</strain>
    </source>
</reference>
<feature type="domain" description="ClpX-type ZB" evidence="2">
    <location>
        <begin position="88"/>
        <end position="139"/>
    </location>
</feature>
<feature type="binding site" evidence="1">
    <location>
        <position position="122"/>
    </location>
    <ligand>
        <name>Zn(2+)</name>
        <dbReference type="ChEBI" id="CHEBI:29105"/>
    </ligand>
</feature>
<evidence type="ECO:0000256" key="1">
    <source>
        <dbReference type="PROSITE-ProRule" id="PRU01250"/>
    </source>
</evidence>
<dbReference type="InterPro" id="IPR010603">
    <property type="entry name" value="Znf_CppX_C4"/>
</dbReference>
<proteinExistence type="inferred from homology"/>
<dbReference type="SMART" id="SM00994">
    <property type="entry name" value="zf-C4_ClpX"/>
    <property type="match status" value="1"/>
</dbReference>
<gene>
    <name evidence="3" type="ORF">ORQ98_03530</name>
</gene>
<dbReference type="Pfam" id="PF06689">
    <property type="entry name" value="zf-C4_ClpX"/>
    <property type="match status" value="1"/>
</dbReference>
<accession>A0ABT5U3V4</accession>
<feature type="binding site" evidence="1">
    <location>
        <position position="103"/>
    </location>
    <ligand>
        <name>Zn(2+)</name>
        <dbReference type="ChEBI" id="CHEBI:29105"/>
    </ligand>
</feature>
<evidence type="ECO:0000313" key="4">
    <source>
        <dbReference type="Proteomes" id="UP001528823"/>
    </source>
</evidence>
<feature type="binding site" evidence="1">
    <location>
        <position position="100"/>
    </location>
    <ligand>
        <name>Zn(2+)</name>
        <dbReference type="ChEBI" id="CHEBI:29105"/>
    </ligand>
</feature>
<keyword evidence="1" id="KW-0479">Metal-binding</keyword>
<comment type="similarity">
    <text evidence="1">Belongs to the ClpX chaperone family.</text>
</comment>
<name>A0ABT5U3V4_9GAMM</name>
<sequence length="139" mass="15729">MVRFEVYITDKLYSEADVAFGDQLETAVFKLVGDEGIGMVMTAFLPTSYEPKKYLHWAYEYLEVGDEVRIKLAKTDSAETTQITDHTEPENEEAESTLFCSLCGKGNLEVLKIICGEKGNICDECIELCYSMIENEKNE</sequence>
<dbReference type="Proteomes" id="UP001528823">
    <property type="component" value="Unassembled WGS sequence"/>
</dbReference>
<dbReference type="SUPFAM" id="SSF57716">
    <property type="entry name" value="Glucocorticoid receptor-like (DNA-binding domain)"/>
    <property type="match status" value="1"/>
</dbReference>
<keyword evidence="4" id="KW-1185">Reference proteome</keyword>
<dbReference type="RefSeq" id="WP_274687405.1">
    <property type="nucleotide sequence ID" value="NZ_JAPMOU010000003.1"/>
</dbReference>
<dbReference type="InterPro" id="IPR059188">
    <property type="entry name" value="Znf_CLPX-like"/>
</dbReference>
<keyword evidence="1" id="KW-0143">Chaperone</keyword>
<evidence type="ECO:0000259" key="2">
    <source>
        <dbReference type="PROSITE" id="PS51902"/>
    </source>
</evidence>